<evidence type="ECO:0000313" key="15">
    <source>
        <dbReference type="Proteomes" id="UP000269721"/>
    </source>
</evidence>
<dbReference type="GO" id="GO:0004252">
    <property type="term" value="F:serine-type endopeptidase activity"/>
    <property type="evidence" value="ECO:0007669"/>
    <property type="project" value="UniProtKB-UniRule"/>
</dbReference>
<evidence type="ECO:0000256" key="5">
    <source>
        <dbReference type="ARBA" id="ARBA00022729"/>
    </source>
</evidence>
<evidence type="ECO:0000256" key="6">
    <source>
        <dbReference type="ARBA" id="ARBA00022801"/>
    </source>
</evidence>
<proteinExistence type="inferred from homology"/>
<dbReference type="PROSITE" id="PS00138">
    <property type="entry name" value="SUBTILASE_SER"/>
    <property type="match status" value="1"/>
</dbReference>
<feature type="chain" id="PRO_5020534100" evidence="11">
    <location>
        <begin position="26"/>
        <end position="966"/>
    </location>
</feature>
<sequence>MKTTHFSRLLTSTLVLTLLLLSAACLPTFNPHPSPAGVVRTVPLSLLNRVVEKRYIVEVHDSPVLHGDVRELARIHDALASRIDGIEVPGAKSDGLRWARVFSGIGVVVENVEALDRIAALEGVKNVWPVLNYAHPSYVVEDSSSPSHLQRRDIAANNLTHVTKAQTLGLDKLNKPLDGNGVLVGLIDTGIDYNHPALGGGLGAGHKVVLGYDFVGDSYDPDTGSPAVPDADPMDCAGHGTHVAGIVAATDPQNIGILGVAPRASLAAYKIFGCDGGTSTQYILSALEQALQDKVDVINLSLGTPIPWADSPEAAAVSIVVSAGINVVAAVGNDGAFGLWRASDPSVSPGAIAVAAVENSRYLGRNLTIVEEPEAVPIVFGFPESGPPNSSFNGPLKAYSLNTSVAGDGCDPFPEGFFLGSIGGLELLILGVQSSYTCKLGIFVLILTLISAPTALIRRGECFFSIKCAHATNANATSIIIYNNVPGQLDGIVTGNVTIPVLTITAKDGAHLVGLLTKLGNGDVHIKFGQQDVPVPLPNQGQITDFSSWGLSGSLAIKPDIAAPGGHIFSTYPLKLGGHATLSGTSMASPHVAGIVALILGDLQKFVSGSGMDEPAKIHALLQNTAAPIANHTIVSVIQQGAGLVNAVAAIQANLTITPTSFALGAVTKAKSAVFVVRNLGNKPMILTPFVLNAALVDGSIPILPFVMGPVDVGHTFSVPKPLRADGSFVLNGLSSIDVTVTITPPSESAVAKVAPDSIIWLYSGYCGFRVGGTSGEQYTVPFAGVGGAVDYVDIMDVKISELNSTSPFCISQVDFPPTFMRILTFDNATLTTDVLHVTFRNLTDNAAAASLGVPSDTIIYFTHSLYPSHNVTLTMQREDSTAKTPEVVLAMGEVGANDPDNSNGNQEDIWQWDGTVDGLGGEPVPDGSYRVRIVIDRPFGGPAQRWTGPLIVVQRNAALPPPFNY</sequence>
<evidence type="ECO:0000256" key="11">
    <source>
        <dbReference type="SAM" id="SignalP"/>
    </source>
</evidence>
<dbReference type="InterPro" id="IPR022398">
    <property type="entry name" value="Peptidase_S8_His-AS"/>
</dbReference>
<feature type="active site" description="Charge relay system" evidence="8 9">
    <location>
        <position position="239"/>
    </location>
</feature>
<dbReference type="InterPro" id="IPR036852">
    <property type="entry name" value="Peptidase_S8/S53_dom_sf"/>
</dbReference>
<dbReference type="OrthoDB" id="10256524at2759"/>
<evidence type="ECO:0000256" key="3">
    <source>
        <dbReference type="ARBA" id="ARBA00022525"/>
    </source>
</evidence>
<keyword evidence="2" id="KW-0134">Cell wall</keyword>
<feature type="domain" description="PA" evidence="13">
    <location>
        <begin position="455"/>
        <end position="512"/>
    </location>
</feature>
<dbReference type="InterPro" id="IPR050131">
    <property type="entry name" value="Peptidase_S8_subtilisin-like"/>
</dbReference>
<feature type="active site" description="Charge relay system" evidence="8 9">
    <location>
        <position position="188"/>
    </location>
</feature>
<dbReference type="EMBL" id="KZ994470">
    <property type="protein sequence ID" value="RKO92857.1"/>
    <property type="molecule type" value="Genomic_DNA"/>
</dbReference>
<dbReference type="PROSITE" id="PS00136">
    <property type="entry name" value="SUBTILASE_ASP"/>
    <property type="match status" value="1"/>
</dbReference>
<dbReference type="Pfam" id="PF02225">
    <property type="entry name" value="PA"/>
    <property type="match status" value="1"/>
</dbReference>
<keyword evidence="15" id="KW-1185">Reference proteome</keyword>
<dbReference type="Gene3D" id="3.40.50.200">
    <property type="entry name" value="Peptidase S8/S53 domain"/>
    <property type="match status" value="2"/>
</dbReference>
<keyword evidence="6 9" id="KW-0378">Hydrolase</keyword>
<evidence type="ECO:0000313" key="14">
    <source>
        <dbReference type="EMBL" id="RKO92857.1"/>
    </source>
</evidence>
<evidence type="ECO:0000256" key="4">
    <source>
        <dbReference type="ARBA" id="ARBA00022670"/>
    </source>
</evidence>
<dbReference type="PRINTS" id="PR00723">
    <property type="entry name" value="SUBTILISIN"/>
</dbReference>
<comment type="similarity">
    <text evidence="1 9 10">Belongs to the peptidase S8 family.</text>
</comment>
<dbReference type="PROSITE" id="PS00137">
    <property type="entry name" value="SUBTILASE_HIS"/>
    <property type="match status" value="1"/>
</dbReference>
<feature type="domain" description="Peptidase S8/S53" evidence="12">
    <location>
        <begin position="179"/>
        <end position="627"/>
    </location>
</feature>
<dbReference type="PANTHER" id="PTHR43806:SF11">
    <property type="entry name" value="CEREVISIN-RELATED"/>
    <property type="match status" value="1"/>
</dbReference>
<dbReference type="PROSITE" id="PS51892">
    <property type="entry name" value="SUBTILASE"/>
    <property type="match status" value="1"/>
</dbReference>
<evidence type="ECO:0000259" key="13">
    <source>
        <dbReference type="Pfam" id="PF02225"/>
    </source>
</evidence>
<dbReference type="InterPro" id="IPR046450">
    <property type="entry name" value="PA_dom_sf"/>
</dbReference>
<evidence type="ECO:0000256" key="2">
    <source>
        <dbReference type="ARBA" id="ARBA00022512"/>
    </source>
</evidence>
<dbReference type="InterPro" id="IPR015500">
    <property type="entry name" value="Peptidase_S8_subtilisin-rel"/>
</dbReference>
<evidence type="ECO:0000256" key="10">
    <source>
        <dbReference type="RuleBase" id="RU003355"/>
    </source>
</evidence>
<feature type="signal peptide" evidence="11">
    <location>
        <begin position="1"/>
        <end position="25"/>
    </location>
</feature>
<keyword evidence="3" id="KW-0964">Secreted</keyword>
<dbReference type="Pfam" id="PF00082">
    <property type="entry name" value="Peptidase_S8"/>
    <property type="match status" value="1"/>
</dbReference>
<evidence type="ECO:0000259" key="12">
    <source>
        <dbReference type="Pfam" id="PF00082"/>
    </source>
</evidence>
<dbReference type="Gene3D" id="3.50.30.30">
    <property type="match status" value="1"/>
</dbReference>
<keyword evidence="4 9" id="KW-0645">Protease</keyword>
<organism evidence="14 15">
    <name type="scientific">Blyttiomyces helicus</name>
    <dbReference type="NCBI Taxonomy" id="388810"/>
    <lineage>
        <taxon>Eukaryota</taxon>
        <taxon>Fungi</taxon>
        <taxon>Fungi incertae sedis</taxon>
        <taxon>Chytridiomycota</taxon>
        <taxon>Chytridiomycota incertae sedis</taxon>
        <taxon>Chytridiomycetes</taxon>
        <taxon>Chytridiomycetes incertae sedis</taxon>
        <taxon>Blyttiomyces</taxon>
    </lineage>
</organism>
<dbReference type="Proteomes" id="UP000269721">
    <property type="component" value="Unassembled WGS sequence"/>
</dbReference>
<dbReference type="PANTHER" id="PTHR43806">
    <property type="entry name" value="PEPTIDASE S8"/>
    <property type="match status" value="1"/>
</dbReference>
<evidence type="ECO:0000256" key="7">
    <source>
        <dbReference type="ARBA" id="ARBA00022825"/>
    </source>
</evidence>
<gene>
    <name evidence="14" type="ORF">BDK51DRAFT_44457</name>
</gene>
<evidence type="ECO:0000256" key="8">
    <source>
        <dbReference type="PIRSR" id="PIRSR615500-1"/>
    </source>
</evidence>
<dbReference type="InterPro" id="IPR023828">
    <property type="entry name" value="Peptidase_S8_Ser-AS"/>
</dbReference>
<dbReference type="GO" id="GO:0006508">
    <property type="term" value="P:proteolysis"/>
    <property type="evidence" value="ECO:0007669"/>
    <property type="project" value="UniProtKB-KW"/>
</dbReference>
<keyword evidence="7 9" id="KW-0720">Serine protease</keyword>
<feature type="active site" description="Charge relay system" evidence="8 9">
    <location>
        <position position="586"/>
    </location>
</feature>
<dbReference type="AlphaFoldDB" id="A0A4V1ISA3"/>
<reference evidence="15" key="1">
    <citation type="journal article" date="2018" name="Nat. Microbiol.">
        <title>Leveraging single-cell genomics to expand the fungal tree of life.</title>
        <authorList>
            <person name="Ahrendt S.R."/>
            <person name="Quandt C.A."/>
            <person name="Ciobanu D."/>
            <person name="Clum A."/>
            <person name="Salamov A."/>
            <person name="Andreopoulos B."/>
            <person name="Cheng J.F."/>
            <person name="Woyke T."/>
            <person name="Pelin A."/>
            <person name="Henrissat B."/>
            <person name="Reynolds N.K."/>
            <person name="Benny G.L."/>
            <person name="Smith M.E."/>
            <person name="James T.Y."/>
            <person name="Grigoriev I.V."/>
        </authorList>
    </citation>
    <scope>NUCLEOTIDE SEQUENCE [LARGE SCALE GENOMIC DNA]</scope>
</reference>
<name>A0A4V1ISA3_9FUNG</name>
<dbReference type="InterPro" id="IPR000209">
    <property type="entry name" value="Peptidase_S8/S53_dom"/>
</dbReference>
<evidence type="ECO:0000256" key="1">
    <source>
        <dbReference type="ARBA" id="ARBA00011073"/>
    </source>
</evidence>
<protein>
    <submittedName>
        <fullName evidence="14">Peptidase S8/S53 domain-containing protein</fullName>
    </submittedName>
</protein>
<keyword evidence="5 11" id="KW-0732">Signal</keyword>
<evidence type="ECO:0000256" key="9">
    <source>
        <dbReference type="PROSITE-ProRule" id="PRU01240"/>
    </source>
</evidence>
<accession>A0A4V1ISA3</accession>
<dbReference type="SUPFAM" id="SSF52743">
    <property type="entry name" value="Subtilisin-like"/>
    <property type="match status" value="1"/>
</dbReference>
<dbReference type="InterPro" id="IPR003137">
    <property type="entry name" value="PA_domain"/>
</dbReference>
<dbReference type="PROSITE" id="PS51257">
    <property type="entry name" value="PROKAR_LIPOPROTEIN"/>
    <property type="match status" value="1"/>
</dbReference>
<dbReference type="InterPro" id="IPR023827">
    <property type="entry name" value="Peptidase_S8_Asp-AS"/>
</dbReference>
<dbReference type="SUPFAM" id="SSF52025">
    <property type="entry name" value="PA domain"/>
    <property type="match status" value="1"/>
</dbReference>